<protein>
    <submittedName>
        <fullName evidence="1">Uncharacterized protein</fullName>
    </submittedName>
</protein>
<gene>
    <name evidence="1" type="ORF">RFI_32709</name>
</gene>
<reference evidence="1 2" key="1">
    <citation type="journal article" date="2013" name="Curr. Biol.">
        <title>The Genome of the Foraminiferan Reticulomyxa filosa.</title>
        <authorList>
            <person name="Glockner G."/>
            <person name="Hulsmann N."/>
            <person name="Schleicher M."/>
            <person name="Noegel A.A."/>
            <person name="Eichinger L."/>
            <person name="Gallinger C."/>
            <person name="Pawlowski J."/>
            <person name="Sierra R."/>
            <person name="Euteneuer U."/>
            <person name="Pillet L."/>
            <person name="Moustafa A."/>
            <person name="Platzer M."/>
            <person name="Groth M."/>
            <person name="Szafranski K."/>
            <person name="Schliwa M."/>
        </authorList>
    </citation>
    <scope>NUCLEOTIDE SEQUENCE [LARGE SCALE GENOMIC DNA]</scope>
</reference>
<keyword evidence="2" id="KW-1185">Reference proteome</keyword>
<evidence type="ECO:0000313" key="1">
    <source>
        <dbReference type="EMBL" id="ETO04687.1"/>
    </source>
</evidence>
<dbReference type="AlphaFoldDB" id="X6LU64"/>
<dbReference type="Proteomes" id="UP000023152">
    <property type="component" value="Unassembled WGS sequence"/>
</dbReference>
<dbReference type="EMBL" id="ASPP01029056">
    <property type="protein sequence ID" value="ETO04687.1"/>
    <property type="molecule type" value="Genomic_DNA"/>
</dbReference>
<evidence type="ECO:0000313" key="2">
    <source>
        <dbReference type="Proteomes" id="UP000023152"/>
    </source>
</evidence>
<comment type="caution">
    <text evidence="1">The sequence shown here is derived from an EMBL/GenBank/DDBJ whole genome shotgun (WGS) entry which is preliminary data.</text>
</comment>
<sequence length="161" mass="19548">MSIFDIFFLKNNLFNFCRCDQIHWERQLDEFNTKNHNDNNYFIIKEGHGLFAQRQNHWSISDFFFNILLYPHWTNQHDWSYLSLLQMVWMKSLCFILKRRKGKNMNINRGDYGSQVESELVIDVDNVIMLKNGFEEGVEILLLFFFLEREGDILFYKNILD</sequence>
<organism evidence="1 2">
    <name type="scientific">Reticulomyxa filosa</name>
    <dbReference type="NCBI Taxonomy" id="46433"/>
    <lineage>
        <taxon>Eukaryota</taxon>
        <taxon>Sar</taxon>
        <taxon>Rhizaria</taxon>
        <taxon>Retaria</taxon>
        <taxon>Foraminifera</taxon>
        <taxon>Monothalamids</taxon>
        <taxon>Reticulomyxidae</taxon>
        <taxon>Reticulomyxa</taxon>
    </lineage>
</organism>
<accession>X6LU64</accession>
<name>X6LU64_RETFI</name>
<proteinExistence type="predicted"/>